<evidence type="ECO:0000256" key="8">
    <source>
        <dbReference type="ARBA" id="ARBA00023170"/>
    </source>
</evidence>
<dbReference type="PROSITE" id="PS00031">
    <property type="entry name" value="NUCLEAR_REC_DBD_1"/>
    <property type="match status" value="1"/>
</dbReference>
<dbReference type="GO" id="GO:0009755">
    <property type="term" value="P:hormone-mediated signaling pathway"/>
    <property type="evidence" value="ECO:0007669"/>
    <property type="project" value="TreeGrafter"/>
</dbReference>
<dbReference type="CDD" id="cd06916">
    <property type="entry name" value="NR_DBD_like"/>
    <property type="match status" value="1"/>
</dbReference>
<dbReference type="InterPro" id="IPR001728">
    <property type="entry name" value="ThyrH_rcpt"/>
</dbReference>
<dbReference type="GO" id="GO:0000978">
    <property type="term" value="F:RNA polymerase II cis-regulatory region sequence-specific DNA binding"/>
    <property type="evidence" value="ECO:0007669"/>
    <property type="project" value="TreeGrafter"/>
</dbReference>
<dbReference type="GO" id="GO:0000122">
    <property type="term" value="P:negative regulation of transcription by RNA polymerase II"/>
    <property type="evidence" value="ECO:0007669"/>
    <property type="project" value="TreeGrafter"/>
</dbReference>
<dbReference type="PANTHER" id="PTHR24082">
    <property type="entry name" value="NUCLEAR HORMONE RECEPTOR"/>
    <property type="match status" value="1"/>
</dbReference>
<evidence type="ECO:0000256" key="3">
    <source>
        <dbReference type="ARBA" id="ARBA00022771"/>
    </source>
</evidence>
<feature type="region of interest" description="Disordered" evidence="10">
    <location>
        <begin position="570"/>
        <end position="589"/>
    </location>
</feature>
<dbReference type="PRINTS" id="PR00546">
    <property type="entry name" value="THYROIDHORMR"/>
</dbReference>
<keyword evidence="4" id="KW-0862">Zinc</keyword>
<reference evidence="13" key="1">
    <citation type="submission" date="2021-10" db="EMBL/GenBank/DDBJ databases">
        <title>Tropical sea cucumber genome reveals ecological adaptation and Cuvierian tubules defense mechanism.</title>
        <authorList>
            <person name="Chen T."/>
        </authorList>
    </citation>
    <scope>NUCLEOTIDE SEQUENCE</scope>
    <source>
        <strain evidence="13">Nanhai2018</strain>
        <tissue evidence="13">Muscle</tissue>
    </source>
</reference>
<name>A0A9Q0YD41_HOLLE</name>
<dbReference type="GO" id="GO:0005634">
    <property type="term" value="C:nucleus"/>
    <property type="evidence" value="ECO:0007669"/>
    <property type="project" value="UniProtKB-SubCell"/>
</dbReference>
<comment type="subcellular location">
    <subcellularLocation>
        <location evidence="1">Nucleus</location>
    </subcellularLocation>
</comment>
<keyword evidence="9" id="KW-0539">Nucleus</keyword>
<sequence length="834" mass="92394">MNILCQVCGDKASGFHYGVHSCEGCKGFFRRTVQQNLTYRPCPNQNHCVIQRNSRNQCQSCRLQKCLRMGMSRNAVRFGRMSKREKEKLNAVMMQIAGHSGGPRSNESPVEGKKSPMLEEKCAETKSPKTTLLQNLQVNGLTSHTASPPQEFMKKDSSERESSCSPRSARSSSSEIALSPEENKQDSRTMGKTGDSRTPVSHYSPEHVVSVSPLSQSINHSQLSPISTIASVNGLKHPASTTNSTNSNVTKTNHVTHSPLAVNGYAPYATNKCMMSSASGGVSHPAPPLTTMSHPITSPPGNSHPTNGMATMNHMTNGYIHQSHITDAPYASHPHVRNGMIGQDHVSGGHPGTSQRALEHLLSQQSVLGSTVPNYKSKLMLNNSTNYGMNGTLTQSDQKPPVNSVSLATLFEYQMRQAIVENNAPTNGQKYPHVPTNFVPKSEPMNSYDENTPIHQGTVKRTLSPEDTESRLKFCKYDKLPTTSCASTEQCSGYSQGYGHYRPEMNFSKMSTAPALDKGNMTDRSAVNGRKTTRHLPATKSEQLWKPMDSCKPSTVVDNTKEVLSNPLERTIYDSRRQSRSLSESDKKLISPVNSKELLERIEMVDSLTKVYCLEMDSQRRCLEGILYAIIRQHTSGERTTKTDQSENGKKEQTHPGELSPEEFSGRFAPAISKIVSFAKSILGFEKITQPDQLTLLKAGCFEVLLLQMCELLNGCQGRVNFSWGESFTTEELRDTEIGGFIDTMFEVSELMESLKLSLTEKALMQASVIVASDRKGLQDCEAVRELQSNLTRLLERFLYLTHLPDALVFHRCLQIVLDLRNLNQKYAEKLLSG</sequence>
<keyword evidence="3" id="KW-0863">Zinc-finger</keyword>
<keyword evidence="2" id="KW-0479">Metal-binding</keyword>
<dbReference type="InterPro" id="IPR013088">
    <property type="entry name" value="Znf_NHR/GATA"/>
</dbReference>
<dbReference type="InterPro" id="IPR035500">
    <property type="entry name" value="NHR-like_dom_sf"/>
</dbReference>
<feature type="compositionally biased region" description="Polar residues" evidence="10">
    <location>
        <begin position="128"/>
        <end position="148"/>
    </location>
</feature>
<dbReference type="Gene3D" id="3.30.50.10">
    <property type="entry name" value="Erythroid Transcription Factor GATA-1, subunit A"/>
    <property type="match status" value="1"/>
</dbReference>
<evidence type="ECO:0000256" key="6">
    <source>
        <dbReference type="ARBA" id="ARBA00023125"/>
    </source>
</evidence>
<dbReference type="CDD" id="cd06929">
    <property type="entry name" value="NR_LBD_F1"/>
    <property type="match status" value="1"/>
</dbReference>
<comment type="caution">
    <text evidence="13">The sequence shown here is derived from an EMBL/GenBank/DDBJ whole genome shotgun (WGS) entry which is preliminary data.</text>
</comment>
<evidence type="ECO:0000256" key="4">
    <source>
        <dbReference type="ARBA" id="ARBA00022833"/>
    </source>
</evidence>
<dbReference type="InterPro" id="IPR000536">
    <property type="entry name" value="Nucl_hrmn_rcpt_lig-bd"/>
</dbReference>
<evidence type="ECO:0000259" key="12">
    <source>
        <dbReference type="PROSITE" id="PS51843"/>
    </source>
</evidence>
<evidence type="ECO:0000256" key="2">
    <source>
        <dbReference type="ARBA" id="ARBA00022723"/>
    </source>
</evidence>
<evidence type="ECO:0000259" key="11">
    <source>
        <dbReference type="PROSITE" id="PS51030"/>
    </source>
</evidence>
<dbReference type="Proteomes" id="UP001152320">
    <property type="component" value="Chromosome 23"/>
</dbReference>
<dbReference type="GO" id="GO:0008270">
    <property type="term" value="F:zinc ion binding"/>
    <property type="evidence" value="ECO:0007669"/>
    <property type="project" value="UniProtKB-KW"/>
</dbReference>
<dbReference type="Gene3D" id="1.10.565.10">
    <property type="entry name" value="Retinoid X Receptor"/>
    <property type="match status" value="1"/>
</dbReference>
<evidence type="ECO:0000313" key="14">
    <source>
        <dbReference type="Proteomes" id="UP001152320"/>
    </source>
</evidence>
<dbReference type="SMART" id="SM00430">
    <property type="entry name" value="HOLI"/>
    <property type="match status" value="1"/>
</dbReference>
<dbReference type="Pfam" id="PF00105">
    <property type="entry name" value="zf-C4"/>
    <property type="match status" value="1"/>
</dbReference>
<dbReference type="PRINTS" id="PR00047">
    <property type="entry name" value="STROIDFINGER"/>
</dbReference>
<feature type="compositionally biased region" description="Basic and acidic residues" evidence="10">
    <location>
        <begin position="152"/>
        <end position="162"/>
    </location>
</feature>
<dbReference type="GO" id="GO:0030154">
    <property type="term" value="P:cell differentiation"/>
    <property type="evidence" value="ECO:0007669"/>
    <property type="project" value="TreeGrafter"/>
</dbReference>
<accession>A0A9Q0YD41</accession>
<protein>
    <submittedName>
        <fullName evidence="13">Ecdysone-induced protein 75B, isoforms C/D</fullName>
    </submittedName>
</protein>
<dbReference type="AlphaFoldDB" id="A0A9Q0YD41"/>
<keyword evidence="7" id="KW-0804">Transcription</keyword>
<dbReference type="PROSITE" id="PS51030">
    <property type="entry name" value="NUCLEAR_REC_DBD_2"/>
    <property type="match status" value="1"/>
</dbReference>
<dbReference type="EMBL" id="JAIZAY010000023">
    <property type="protein sequence ID" value="KAJ8020065.1"/>
    <property type="molecule type" value="Genomic_DNA"/>
</dbReference>
<keyword evidence="14" id="KW-1185">Reference proteome</keyword>
<dbReference type="OrthoDB" id="5850793at2759"/>
<keyword evidence="6" id="KW-0238">DNA-binding</keyword>
<feature type="domain" description="Nuclear receptor" evidence="11">
    <location>
        <begin position="2"/>
        <end position="78"/>
    </location>
</feature>
<dbReference type="GO" id="GO:0045944">
    <property type="term" value="P:positive regulation of transcription by RNA polymerase II"/>
    <property type="evidence" value="ECO:0007669"/>
    <property type="project" value="TreeGrafter"/>
</dbReference>
<feature type="region of interest" description="Disordered" evidence="10">
    <location>
        <begin position="637"/>
        <end position="663"/>
    </location>
</feature>
<feature type="region of interest" description="Disordered" evidence="10">
    <location>
        <begin position="97"/>
        <end position="204"/>
    </location>
</feature>
<keyword evidence="8" id="KW-0675">Receptor</keyword>
<evidence type="ECO:0000256" key="1">
    <source>
        <dbReference type="ARBA" id="ARBA00004123"/>
    </source>
</evidence>
<dbReference type="SUPFAM" id="SSF48508">
    <property type="entry name" value="Nuclear receptor ligand-binding domain"/>
    <property type="match status" value="1"/>
</dbReference>
<dbReference type="GO" id="GO:0004879">
    <property type="term" value="F:nuclear receptor activity"/>
    <property type="evidence" value="ECO:0007669"/>
    <property type="project" value="InterPro"/>
</dbReference>
<dbReference type="SMART" id="SM00399">
    <property type="entry name" value="ZnF_C4"/>
    <property type="match status" value="1"/>
</dbReference>
<evidence type="ECO:0000256" key="9">
    <source>
        <dbReference type="ARBA" id="ARBA00023242"/>
    </source>
</evidence>
<dbReference type="SUPFAM" id="SSF57716">
    <property type="entry name" value="Glucocorticoid receptor-like (DNA-binding domain)"/>
    <property type="match status" value="1"/>
</dbReference>
<feature type="compositionally biased region" description="Basic and acidic residues" evidence="10">
    <location>
        <begin position="110"/>
        <end position="127"/>
    </location>
</feature>
<evidence type="ECO:0000256" key="7">
    <source>
        <dbReference type="ARBA" id="ARBA00023163"/>
    </source>
</evidence>
<evidence type="ECO:0000256" key="5">
    <source>
        <dbReference type="ARBA" id="ARBA00023015"/>
    </source>
</evidence>
<dbReference type="PANTHER" id="PTHR24082:SF473">
    <property type="entry name" value="ECDYSONE-INDUCED PROTEIN 75B, ISOFORM B"/>
    <property type="match status" value="1"/>
</dbReference>
<dbReference type="InterPro" id="IPR050234">
    <property type="entry name" value="Nuclear_hormone_rcpt_NR1"/>
</dbReference>
<evidence type="ECO:0000313" key="13">
    <source>
        <dbReference type="EMBL" id="KAJ8020065.1"/>
    </source>
</evidence>
<feature type="compositionally biased region" description="Basic and acidic residues" evidence="10">
    <location>
        <begin position="571"/>
        <end position="589"/>
    </location>
</feature>
<feature type="compositionally biased region" description="Basic and acidic residues" evidence="10">
    <location>
        <begin position="637"/>
        <end position="655"/>
    </location>
</feature>
<feature type="compositionally biased region" description="Low complexity" evidence="10">
    <location>
        <begin position="163"/>
        <end position="180"/>
    </location>
</feature>
<dbReference type="FunFam" id="3.30.50.10:FF:000003">
    <property type="entry name" value="Nuclear orphan receptor ROR-beta"/>
    <property type="match status" value="1"/>
</dbReference>
<keyword evidence="5" id="KW-0805">Transcription regulation</keyword>
<dbReference type="PROSITE" id="PS51843">
    <property type="entry name" value="NR_LBD"/>
    <property type="match status" value="1"/>
</dbReference>
<feature type="domain" description="NR LBD" evidence="12">
    <location>
        <begin position="622"/>
        <end position="834"/>
    </location>
</feature>
<organism evidence="13 14">
    <name type="scientific">Holothuria leucospilota</name>
    <name type="common">Black long sea cucumber</name>
    <name type="synonym">Mertensiothuria leucospilota</name>
    <dbReference type="NCBI Taxonomy" id="206669"/>
    <lineage>
        <taxon>Eukaryota</taxon>
        <taxon>Metazoa</taxon>
        <taxon>Echinodermata</taxon>
        <taxon>Eleutherozoa</taxon>
        <taxon>Echinozoa</taxon>
        <taxon>Holothuroidea</taxon>
        <taxon>Aspidochirotacea</taxon>
        <taxon>Aspidochirotida</taxon>
        <taxon>Holothuriidae</taxon>
        <taxon>Holothuria</taxon>
    </lineage>
</organism>
<evidence type="ECO:0000256" key="10">
    <source>
        <dbReference type="SAM" id="MobiDB-lite"/>
    </source>
</evidence>
<gene>
    <name evidence="13" type="ORF">HOLleu_41908</name>
</gene>
<dbReference type="Pfam" id="PF00104">
    <property type="entry name" value="Hormone_recep"/>
    <property type="match status" value="1"/>
</dbReference>
<proteinExistence type="predicted"/>
<dbReference type="InterPro" id="IPR001628">
    <property type="entry name" value="Znf_hrmn_rcpt"/>
</dbReference>